<dbReference type="Proteomes" id="UP001153678">
    <property type="component" value="Unassembled WGS sequence"/>
</dbReference>
<dbReference type="EMBL" id="CAMKVN010001518">
    <property type="protein sequence ID" value="CAI2176548.1"/>
    <property type="molecule type" value="Genomic_DNA"/>
</dbReference>
<feature type="region of interest" description="Disordered" evidence="1">
    <location>
        <begin position="76"/>
        <end position="100"/>
    </location>
</feature>
<reference evidence="2" key="1">
    <citation type="submission" date="2022-08" db="EMBL/GenBank/DDBJ databases">
        <authorList>
            <person name="Kallberg Y."/>
            <person name="Tangrot J."/>
            <person name="Rosling A."/>
        </authorList>
    </citation>
    <scope>NUCLEOTIDE SEQUENCE</scope>
    <source>
        <strain evidence="2">Wild A</strain>
    </source>
</reference>
<comment type="caution">
    <text evidence="2">The sequence shown here is derived from an EMBL/GenBank/DDBJ whole genome shotgun (WGS) entry which is preliminary data.</text>
</comment>
<proteinExistence type="predicted"/>
<evidence type="ECO:0000313" key="2">
    <source>
        <dbReference type="EMBL" id="CAI2176548.1"/>
    </source>
</evidence>
<gene>
    <name evidence="2" type="ORF">FWILDA_LOCUS7637</name>
</gene>
<name>A0A9W4SQ94_9GLOM</name>
<feature type="region of interest" description="Disordered" evidence="1">
    <location>
        <begin position="1"/>
        <end position="24"/>
    </location>
</feature>
<feature type="compositionally biased region" description="Polar residues" evidence="1">
    <location>
        <begin position="1"/>
        <end position="11"/>
    </location>
</feature>
<keyword evidence="3" id="KW-1185">Reference proteome</keyword>
<feature type="compositionally biased region" description="Low complexity" evidence="1">
    <location>
        <begin position="12"/>
        <end position="23"/>
    </location>
</feature>
<feature type="compositionally biased region" description="Basic and acidic residues" evidence="1">
    <location>
        <begin position="91"/>
        <end position="100"/>
    </location>
</feature>
<dbReference type="AlphaFoldDB" id="A0A9W4SQ94"/>
<protein>
    <submittedName>
        <fullName evidence="2">4222_t:CDS:1</fullName>
    </submittedName>
</protein>
<organism evidence="2 3">
    <name type="scientific">Funneliformis geosporum</name>
    <dbReference type="NCBI Taxonomy" id="1117311"/>
    <lineage>
        <taxon>Eukaryota</taxon>
        <taxon>Fungi</taxon>
        <taxon>Fungi incertae sedis</taxon>
        <taxon>Mucoromycota</taxon>
        <taxon>Glomeromycotina</taxon>
        <taxon>Glomeromycetes</taxon>
        <taxon>Glomerales</taxon>
        <taxon>Glomeraceae</taxon>
        <taxon>Funneliformis</taxon>
    </lineage>
</organism>
<sequence length="188" mass="22069">MNQELANNQAILTEEPSTTPLETGLNQKFFKEVIESSQLSEEKDKSKIQTYEELGQKPNEVQTKFNNLEEEYNTFKQKSEEQIQELTNRSEQAENKLKEPDIAITEQQFLDDYAKREKKTQSKLKEEELTKEKEKVKNLAEKNRKLFFAVNSYLKAIRTKKYTLMKPVKTIKQAREAIAELLEETERG</sequence>
<accession>A0A9W4SQ94</accession>
<evidence type="ECO:0000256" key="1">
    <source>
        <dbReference type="SAM" id="MobiDB-lite"/>
    </source>
</evidence>
<evidence type="ECO:0000313" key="3">
    <source>
        <dbReference type="Proteomes" id="UP001153678"/>
    </source>
</evidence>